<keyword evidence="3" id="KW-0547">Nucleotide-binding</keyword>
<evidence type="ECO:0000313" key="7">
    <source>
        <dbReference type="EMBL" id="KAJ3227418.1"/>
    </source>
</evidence>
<protein>
    <recommendedName>
        <fullName evidence="9">SH3 domain-containing protein</fullName>
    </recommendedName>
</protein>
<evidence type="ECO:0008006" key="9">
    <source>
        <dbReference type="Google" id="ProtNLM"/>
    </source>
</evidence>
<feature type="domain" description="Septin-type G" evidence="6">
    <location>
        <begin position="176"/>
        <end position="436"/>
    </location>
</feature>
<dbReference type="Pfam" id="PF14604">
    <property type="entry name" value="SH3_9"/>
    <property type="match status" value="1"/>
</dbReference>
<dbReference type="Proteomes" id="UP001211065">
    <property type="component" value="Unassembled WGS sequence"/>
</dbReference>
<evidence type="ECO:0000313" key="8">
    <source>
        <dbReference type="Proteomes" id="UP001211065"/>
    </source>
</evidence>
<feature type="domain" description="SH3" evidence="5">
    <location>
        <begin position="2"/>
        <end position="63"/>
    </location>
</feature>
<dbReference type="SUPFAM" id="SSF50044">
    <property type="entry name" value="SH3-domain"/>
    <property type="match status" value="1"/>
</dbReference>
<sequence length="436" mass="49288">MSTEIKYEAVCEYTPTHADEIELNVGDIIQILHNYDDGWCLSKNEVTKAVGLLPRNFLVQVGLKANNLTTSNVQSEDEKKKQRASQRQSSLHLNESQLKNLSSLDRKNFIKSPAANSDRISWGLLEDLNSIEMLTGKLDAINVEKKEKIKPKVDPREKIESINEWKKNRVRKIPANIGTLKIMVVGDTGIGKTTLINALLDSKEIVEMNPETLSIKGLMHYECSTIPADQIYMGEEKYNITLVDSLGYSNSTDSASQIRPSVEYLVGQFQQTDKVFSKSIPTNNLIKFLNGGTGGHGFVDVCIYTILHRLKPIDVEYMRVLSPFTNVIPVLIKSDSLQKEEIFELKNSILQQLHNKNDINLFKFGLSSEELIEVSNDVGSIPFAVSLTQENSKNVINELETLKEYLFYYYIDDIRQKTAEKFAAWRSAQSQKLTGK</sequence>
<evidence type="ECO:0000256" key="1">
    <source>
        <dbReference type="ARBA" id="ARBA00022443"/>
    </source>
</evidence>
<dbReference type="AlphaFoldDB" id="A0AAD5XZ85"/>
<keyword evidence="1 2" id="KW-0728">SH3 domain</keyword>
<keyword evidence="8" id="KW-1185">Reference proteome</keyword>
<dbReference type="PANTHER" id="PTHR18884">
    <property type="entry name" value="SEPTIN"/>
    <property type="match status" value="1"/>
</dbReference>
<dbReference type="Gene3D" id="2.30.30.40">
    <property type="entry name" value="SH3 Domains"/>
    <property type="match status" value="1"/>
</dbReference>
<proteinExistence type="inferred from homology"/>
<dbReference type="InterPro" id="IPR030379">
    <property type="entry name" value="G_SEPTIN_dom"/>
</dbReference>
<dbReference type="SMART" id="SM00326">
    <property type="entry name" value="SH3"/>
    <property type="match status" value="1"/>
</dbReference>
<dbReference type="InterPro" id="IPR001452">
    <property type="entry name" value="SH3_domain"/>
</dbReference>
<evidence type="ECO:0000256" key="2">
    <source>
        <dbReference type="PROSITE-ProRule" id="PRU00192"/>
    </source>
</evidence>
<evidence type="ECO:0000256" key="3">
    <source>
        <dbReference type="RuleBase" id="RU004560"/>
    </source>
</evidence>
<dbReference type="Pfam" id="PF00735">
    <property type="entry name" value="Septin"/>
    <property type="match status" value="1"/>
</dbReference>
<evidence type="ECO:0000259" key="6">
    <source>
        <dbReference type="PROSITE" id="PS51719"/>
    </source>
</evidence>
<evidence type="ECO:0000259" key="5">
    <source>
        <dbReference type="PROSITE" id="PS50002"/>
    </source>
</evidence>
<comment type="similarity">
    <text evidence="3">Belongs to the TRAFAC class TrmE-Era-EngA-EngB-Septin-like GTPase superfamily. Septin GTPase family.</text>
</comment>
<dbReference type="PROSITE" id="PS51719">
    <property type="entry name" value="G_SEPTIN"/>
    <property type="match status" value="1"/>
</dbReference>
<evidence type="ECO:0000256" key="4">
    <source>
        <dbReference type="SAM" id="MobiDB-lite"/>
    </source>
</evidence>
<gene>
    <name evidence="7" type="ORF">HK099_002169</name>
</gene>
<dbReference type="GO" id="GO:0005525">
    <property type="term" value="F:GTP binding"/>
    <property type="evidence" value="ECO:0007669"/>
    <property type="project" value="UniProtKB-KW"/>
</dbReference>
<dbReference type="SUPFAM" id="SSF52540">
    <property type="entry name" value="P-loop containing nucleoside triphosphate hydrolases"/>
    <property type="match status" value="1"/>
</dbReference>
<dbReference type="PROSITE" id="PS50002">
    <property type="entry name" value="SH3"/>
    <property type="match status" value="1"/>
</dbReference>
<organism evidence="7 8">
    <name type="scientific">Clydaea vesicula</name>
    <dbReference type="NCBI Taxonomy" id="447962"/>
    <lineage>
        <taxon>Eukaryota</taxon>
        <taxon>Fungi</taxon>
        <taxon>Fungi incertae sedis</taxon>
        <taxon>Chytridiomycota</taxon>
        <taxon>Chytridiomycota incertae sedis</taxon>
        <taxon>Chytridiomycetes</taxon>
        <taxon>Lobulomycetales</taxon>
        <taxon>Lobulomycetaceae</taxon>
        <taxon>Clydaea</taxon>
    </lineage>
</organism>
<feature type="region of interest" description="Disordered" evidence="4">
    <location>
        <begin position="70"/>
        <end position="92"/>
    </location>
</feature>
<dbReference type="InterPro" id="IPR036028">
    <property type="entry name" value="SH3-like_dom_sf"/>
</dbReference>
<comment type="caution">
    <text evidence="7">The sequence shown here is derived from an EMBL/GenBank/DDBJ whole genome shotgun (WGS) entry which is preliminary data.</text>
</comment>
<dbReference type="InterPro" id="IPR027417">
    <property type="entry name" value="P-loop_NTPase"/>
</dbReference>
<dbReference type="EMBL" id="JADGJW010000017">
    <property type="protein sequence ID" value="KAJ3227418.1"/>
    <property type="molecule type" value="Genomic_DNA"/>
</dbReference>
<reference evidence="7" key="1">
    <citation type="submission" date="2020-05" db="EMBL/GenBank/DDBJ databases">
        <title>Phylogenomic resolution of chytrid fungi.</title>
        <authorList>
            <person name="Stajich J.E."/>
            <person name="Amses K."/>
            <person name="Simmons R."/>
            <person name="Seto K."/>
            <person name="Myers J."/>
            <person name="Bonds A."/>
            <person name="Quandt C.A."/>
            <person name="Barry K."/>
            <person name="Liu P."/>
            <person name="Grigoriev I."/>
            <person name="Longcore J.E."/>
            <person name="James T.Y."/>
        </authorList>
    </citation>
    <scope>NUCLEOTIDE SEQUENCE</scope>
    <source>
        <strain evidence="7">JEL0476</strain>
    </source>
</reference>
<name>A0AAD5XZ85_9FUNG</name>
<dbReference type="Gene3D" id="3.40.50.300">
    <property type="entry name" value="P-loop containing nucleotide triphosphate hydrolases"/>
    <property type="match status" value="1"/>
</dbReference>
<keyword evidence="3" id="KW-0342">GTP-binding</keyword>
<accession>A0AAD5XZ85</accession>